<dbReference type="AlphaFoldDB" id="A0A0E0MW32"/>
<protein>
    <submittedName>
        <fullName evidence="2">Uncharacterized protein</fullName>
    </submittedName>
</protein>
<evidence type="ECO:0000313" key="3">
    <source>
        <dbReference type="Proteomes" id="UP000008022"/>
    </source>
</evidence>
<feature type="region of interest" description="Disordered" evidence="1">
    <location>
        <begin position="1"/>
        <end position="31"/>
    </location>
</feature>
<evidence type="ECO:0000313" key="2">
    <source>
        <dbReference type="EnsemblPlants" id="ORUFI01G16620.1"/>
    </source>
</evidence>
<dbReference type="Proteomes" id="UP000008022">
    <property type="component" value="Unassembled WGS sequence"/>
</dbReference>
<organism evidence="2 3">
    <name type="scientific">Oryza rufipogon</name>
    <name type="common">Brownbeard rice</name>
    <name type="synonym">Asian wild rice</name>
    <dbReference type="NCBI Taxonomy" id="4529"/>
    <lineage>
        <taxon>Eukaryota</taxon>
        <taxon>Viridiplantae</taxon>
        <taxon>Streptophyta</taxon>
        <taxon>Embryophyta</taxon>
        <taxon>Tracheophyta</taxon>
        <taxon>Spermatophyta</taxon>
        <taxon>Magnoliopsida</taxon>
        <taxon>Liliopsida</taxon>
        <taxon>Poales</taxon>
        <taxon>Poaceae</taxon>
        <taxon>BOP clade</taxon>
        <taxon>Oryzoideae</taxon>
        <taxon>Oryzeae</taxon>
        <taxon>Oryzinae</taxon>
        <taxon>Oryza</taxon>
    </lineage>
</organism>
<reference evidence="2" key="2">
    <citation type="submission" date="2015-06" db="UniProtKB">
        <authorList>
            <consortium name="EnsemblPlants"/>
        </authorList>
    </citation>
    <scope>IDENTIFICATION</scope>
</reference>
<dbReference type="OMA" id="SCAQHKE"/>
<dbReference type="EnsemblPlants" id="ORUFI01G16620.1">
    <property type="protein sequence ID" value="ORUFI01G16620.1"/>
    <property type="gene ID" value="ORUFI01G16620"/>
</dbReference>
<dbReference type="Gramene" id="ORUFI01G16620.1">
    <property type="protein sequence ID" value="ORUFI01G16620.1"/>
    <property type="gene ID" value="ORUFI01G16620"/>
</dbReference>
<reference evidence="3" key="1">
    <citation type="submission" date="2013-06" db="EMBL/GenBank/DDBJ databases">
        <authorList>
            <person name="Zhao Q."/>
        </authorList>
    </citation>
    <scope>NUCLEOTIDE SEQUENCE</scope>
    <source>
        <strain evidence="3">cv. W1943</strain>
    </source>
</reference>
<sequence>MRGGAAAGTAARRGAARLRRDSDGDGTLSSPAVVSSGGHLLPGEFLPFPSPLASSSSVRVSCARATAAATATAHDGDRHGGGRRSITPPHGGAVEALALRQGEAGGHGSCAQHKEGGVTVGWILVLIGQAQPGSKLLAGFKKFETMAHRTEALPNILQFTTEN</sequence>
<evidence type="ECO:0000256" key="1">
    <source>
        <dbReference type="SAM" id="MobiDB-lite"/>
    </source>
</evidence>
<keyword evidence="3" id="KW-1185">Reference proteome</keyword>
<proteinExistence type="predicted"/>
<accession>A0A0E0MW32</accession>
<dbReference type="HOGENOM" id="CLU_1818942_0_0_1"/>
<name>A0A0E0MW32_ORYRU</name>
<feature type="region of interest" description="Disordered" evidence="1">
    <location>
        <begin position="66"/>
        <end position="90"/>
    </location>
</feature>